<dbReference type="AlphaFoldDB" id="A0A7S1VZ26"/>
<proteinExistence type="predicted"/>
<sequence length="292" mass="31938">MAKCSTLDYVRFRVRLFAPRKNEDEGTIVEVQKRRGDTISFLRDCRAILNAAEGDGVDDAPSEAVPIHIDFGMAMAGDQTMQEESEEDILAEAIQSAVELVGREELDLNVMAFESLVALVDPLKTMPDIALNACKTIVANDTKDTSASEIRGGIAALLRNGSLHDDEGDAIISDFNETLKNLALCLLSKTFANMLNKRCLETAIQDNSEWFLDTLIPSLVDAVKNAKDRPHDALYASDCLSNLLRASKDLLKRADEENALSALEEAKAFGSTHHKSLANATEKGITMLESYS</sequence>
<name>A0A7S1VZ26_9STRA</name>
<accession>A0A7S1VZ26</accession>
<gene>
    <name evidence="1" type="ORF">DBRI1063_LOCUS1643</name>
</gene>
<organism evidence="1">
    <name type="scientific">Ditylum brightwellii</name>
    <dbReference type="NCBI Taxonomy" id="49249"/>
    <lineage>
        <taxon>Eukaryota</taxon>
        <taxon>Sar</taxon>
        <taxon>Stramenopiles</taxon>
        <taxon>Ochrophyta</taxon>
        <taxon>Bacillariophyta</taxon>
        <taxon>Mediophyceae</taxon>
        <taxon>Lithodesmiophycidae</taxon>
        <taxon>Lithodesmiales</taxon>
        <taxon>Lithodesmiaceae</taxon>
        <taxon>Ditylum</taxon>
    </lineage>
</organism>
<protein>
    <submittedName>
        <fullName evidence="1">Uncharacterized protein</fullName>
    </submittedName>
</protein>
<reference evidence="1" key="1">
    <citation type="submission" date="2021-01" db="EMBL/GenBank/DDBJ databases">
        <authorList>
            <person name="Corre E."/>
            <person name="Pelletier E."/>
            <person name="Niang G."/>
            <person name="Scheremetjew M."/>
            <person name="Finn R."/>
            <person name="Kale V."/>
            <person name="Holt S."/>
            <person name="Cochrane G."/>
            <person name="Meng A."/>
            <person name="Brown T."/>
            <person name="Cohen L."/>
        </authorList>
    </citation>
    <scope>NUCLEOTIDE SEQUENCE</scope>
    <source>
        <strain evidence="1">Pop2</strain>
    </source>
</reference>
<dbReference type="EMBL" id="HBGN01002447">
    <property type="protein sequence ID" value="CAD9315237.1"/>
    <property type="molecule type" value="Transcribed_RNA"/>
</dbReference>
<evidence type="ECO:0000313" key="1">
    <source>
        <dbReference type="EMBL" id="CAD9315237.1"/>
    </source>
</evidence>